<sequence length="403" mass="46570">MRNGVWKWRLVDDISQIPAAQWDEVMQPDTPFNCHSFLLALEQSGCVSADTGWLPMHLALYQHDELVALLPLYRKFHSYGEYVFDWAWVDAYEKYQLAYYPKLVTAVPFTPATGARLGIKVGIDQNTVLSLVEQVLQNELAEHSSWHGLFLTASEFAAWQQAHQRVAPLAAAESSTHQARLLSREGCQYHWHNRDYQTFDDFLAELTSSKRKNIRKERRQVAAWDYRWRSGNEISTAVWQRFFLCYRMTYLKRSGHGGYLNQAFFQSLSERMSDSVKLLLVCADGDADEEAVACALYFHTATGDTLYGRYWGCLAEYDGLHFETCYYRGIDYCIEHQLSCFNAGAQGEHKVLRGFEPVKTYSLHLIAEPAFEQAISEFCLTEIQQNQRYMQQLLDALPYKQMS</sequence>
<dbReference type="eggNOG" id="COG3146">
    <property type="taxonomic scope" value="Bacteria"/>
</dbReference>
<keyword evidence="2" id="KW-1185">Reference proteome</keyword>
<gene>
    <name evidence="1" type="ORF">HR45_05735</name>
</gene>
<evidence type="ECO:0000313" key="1">
    <source>
        <dbReference type="EMBL" id="KFZ38012.1"/>
    </source>
</evidence>
<proteinExistence type="predicted"/>
<evidence type="ECO:0000313" key="2">
    <source>
        <dbReference type="Proteomes" id="UP000029264"/>
    </source>
</evidence>
<dbReference type="EMBL" id="JPEO01000003">
    <property type="protein sequence ID" value="KFZ38012.1"/>
    <property type="molecule type" value="Genomic_DNA"/>
</dbReference>
<protein>
    <recommendedName>
        <fullName evidence="3">Acyltransferase superfamily protein</fullName>
    </recommendedName>
</protein>
<accession>A0A094JFK7</accession>
<dbReference type="STRING" id="1515746.HR45_05735"/>
<comment type="caution">
    <text evidence="1">The sequence shown here is derived from an EMBL/GenBank/DDBJ whole genome shotgun (WGS) entry which is preliminary data.</text>
</comment>
<dbReference type="Gene3D" id="3.40.630.30">
    <property type="match status" value="1"/>
</dbReference>
<dbReference type="SUPFAM" id="SSF55729">
    <property type="entry name" value="Acyl-CoA N-acyltransferases (Nat)"/>
    <property type="match status" value="1"/>
</dbReference>
<dbReference type="InterPro" id="IPR007434">
    <property type="entry name" value="FemAB-like"/>
</dbReference>
<name>A0A094JFK7_9GAMM</name>
<dbReference type="InterPro" id="IPR016181">
    <property type="entry name" value="Acyl_CoA_acyltransferase"/>
</dbReference>
<dbReference type="AlphaFoldDB" id="A0A094JFK7"/>
<reference evidence="1 2" key="1">
    <citation type="submission" date="2014-06" db="EMBL/GenBank/DDBJ databases">
        <title>Shewanella sp. YQH10.</title>
        <authorList>
            <person name="Liu Y."/>
            <person name="Zeng R."/>
        </authorList>
    </citation>
    <scope>NUCLEOTIDE SEQUENCE [LARGE SCALE GENOMIC DNA]</scope>
    <source>
        <strain evidence="1 2">YQH10</strain>
    </source>
</reference>
<dbReference type="RefSeq" id="WP_052074540.1">
    <property type="nucleotide sequence ID" value="NZ_JPEO01000003.1"/>
</dbReference>
<evidence type="ECO:0008006" key="3">
    <source>
        <dbReference type="Google" id="ProtNLM"/>
    </source>
</evidence>
<organism evidence="1 2">
    <name type="scientific">Shewanella mangrovi</name>
    <dbReference type="NCBI Taxonomy" id="1515746"/>
    <lineage>
        <taxon>Bacteria</taxon>
        <taxon>Pseudomonadati</taxon>
        <taxon>Pseudomonadota</taxon>
        <taxon>Gammaproteobacteria</taxon>
        <taxon>Alteromonadales</taxon>
        <taxon>Shewanellaceae</taxon>
        <taxon>Shewanella</taxon>
    </lineage>
</organism>
<dbReference type="Pfam" id="PF04339">
    <property type="entry name" value="FemAB_like"/>
    <property type="match status" value="1"/>
</dbReference>
<dbReference type="Proteomes" id="UP000029264">
    <property type="component" value="Unassembled WGS sequence"/>
</dbReference>
<dbReference type="PANTHER" id="PTHR47017:SF1">
    <property type="entry name" value="ACYL-COA"/>
    <property type="match status" value="1"/>
</dbReference>
<dbReference type="PANTHER" id="PTHR47017">
    <property type="entry name" value="ACYL-COA"/>
    <property type="match status" value="1"/>
</dbReference>